<dbReference type="Pfam" id="PF00096">
    <property type="entry name" value="zf-C2H2"/>
    <property type="match status" value="2"/>
</dbReference>
<organism evidence="10 11">
    <name type="scientific">Araneus ventricosus</name>
    <name type="common">Orbweaver spider</name>
    <name type="synonym">Epeira ventricosa</name>
    <dbReference type="NCBI Taxonomy" id="182803"/>
    <lineage>
        <taxon>Eukaryota</taxon>
        <taxon>Metazoa</taxon>
        <taxon>Ecdysozoa</taxon>
        <taxon>Arthropoda</taxon>
        <taxon>Chelicerata</taxon>
        <taxon>Arachnida</taxon>
        <taxon>Araneae</taxon>
        <taxon>Araneomorphae</taxon>
        <taxon>Entelegynae</taxon>
        <taxon>Araneoidea</taxon>
        <taxon>Araneidae</taxon>
        <taxon>Araneus</taxon>
    </lineage>
</organism>
<dbReference type="PROSITE" id="PS50157">
    <property type="entry name" value="ZINC_FINGER_C2H2_2"/>
    <property type="match status" value="3"/>
</dbReference>
<dbReference type="SMART" id="SM00355">
    <property type="entry name" value="ZnF_C2H2"/>
    <property type="match status" value="3"/>
</dbReference>
<dbReference type="GO" id="GO:0008270">
    <property type="term" value="F:zinc ion binding"/>
    <property type="evidence" value="ECO:0007669"/>
    <property type="project" value="UniProtKB-KW"/>
</dbReference>
<evidence type="ECO:0000256" key="7">
    <source>
        <dbReference type="ARBA" id="ARBA00037948"/>
    </source>
</evidence>
<dbReference type="FunFam" id="3.30.160.60:FF:000065">
    <property type="entry name" value="B-cell CLL/lymphoma 6, member B"/>
    <property type="match status" value="1"/>
</dbReference>
<keyword evidence="3" id="KW-0677">Repeat</keyword>
<evidence type="ECO:0000313" key="11">
    <source>
        <dbReference type="Proteomes" id="UP000499080"/>
    </source>
</evidence>
<dbReference type="PROSITE" id="PS00028">
    <property type="entry name" value="ZINC_FINGER_C2H2_1"/>
    <property type="match status" value="3"/>
</dbReference>
<dbReference type="Gene3D" id="3.30.160.60">
    <property type="entry name" value="Classic Zinc Finger"/>
    <property type="match status" value="3"/>
</dbReference>
<reference evidence="10 11" key="1">
    <citation type="journal article" date="2019" name="Sci. Rep.">
        <title>Orb-weaving spider Araneus ventricosus genome elucidates the spidroin gene catalogue.</title>
        <authorList>
            <person name="Kono N."/>
            <person name="Nakamura H."/>
            <person name="Ohtoshi R."/>
            <person name="Moran D.A.P."/>
            <person name="Shinohara A."/>
            <person name="Yoshida Y."/>
            <person name="Fujiwara M."/>
            <person name="Mori M."/>
            <person name="Tomita M."/>
            <person name="Arakawa K."/>
        </authorList>
    </citation>
    <scope>NUCLEOTIDE SEQUENCE [LARGE SCALE GENOMIC DNA]</scope>
</reference>
<evidence type="ECO:0000259" key="9">
    <source>
        <dbReference type="PROSITE" id="PS50157"/>
    </source>
</evidence>
<evidence type="ECO:0000256" key="4">
    <source>
        <dbReference type="ARBA" id="ARBA00022771"/>
    </source>
</evidence>
<dbReference type="AlphaFoldDB" id="A0A4Y2VLW1"/>
<feature type="domain" description="C2H2-type" evidence="9">
    <location>
        <begin position="192"/>
        <end position="220"/>
    </location>
</feature>
<keyword evidence="6" id="KW-0539">Nucleus</keyword>
<feature type="domain" description="C2H2-type" evidence="9">
    <location>
        <begin position="164"/>
        <end position="191"/>
    </location>
</feature>
<gene>
    <name evidence="10" type="ORF">AVEN_245779_1</name>
</gene>
<keyword evidence="2" id="KW-0479">Metal-binding</keyword>
<proteinExistence type="inferred from homology"/>
<evidence type="ECO:0000256" key="6">
    <source>
        <dbReference type="ARBA" id="ARBA00023242"/>
    </source>
</evidence>
<dbReference type="GO" id="GO:0000981">
    <property type="term" value="F:DNA-binding transcription factor activity, RNA polymerase II-specific"/>
    <property type="evidence" value="ECO:0007669"/>
    <property type="project" value="TreeGrafter"/>
</dbReference>
<feature type="domain" description="C2H2-type" evidence="9">
    <location>
        <begin position="136"/>
        <end position="163"/>
    </location>
</feature>
<dbReference type="OrthoDB" id="6155966at2759"/>
<dbReference type="PANTHER" id="PTHR24388:SF54">
    <property type="entry name" value="PROTEIN ESCARGOT"/>
    <property type="match status" value="1"/>
</dbReference>
<dbReference type="InterPro" id="IPR036236">
    <property type="entry name" value="Znf_C2H2_sf"/>
</dbReference>
<evidence type="ECO:0000256" key="2">
    <source>
        <dbReference type="ARBA" id="ARBA00022723"/>
    </source>
</evidence>
<comment type="similarity">
    <text evidence="7">Belongs to the snail C2H2-type zinc-finger protein family.</text>
</comment>
<evidence type="ECO:0000256" key="1">
    <source>
        <dbReference type="ARBA" id="ARBA00004123"/>
    </source>
</evidence>
<name>A0A4Y2VLW1_ARAVE</name>
<protein>
    <recommendedName>
        <fullName evidence="9">C2H2-type domain-containing protein</fullName>
    </recommendedName>
</protein>
<sequence length="236" mass="27630">MDFYHQSSKHEPENLSSMKRMLEKQITVESSQIEIQDSRIDLTGSSLIASEICISHYVTEDVINEKKFKGTNQKSSNSSDLLNKTGNSSNEKFLSEDLERVHEVSKHKGRISQQQKRIEGGVIYRRKRAPTSKKGFKCWKCRKGFANELELNIHMRSHEEPKQCKCGKCSEEFSHDWKLKEHLVVHEEVKPFECEHCDLAYKWKKNLTSHMKKYHESEMEAYFSKKKSKKGLKCLK</sequence>
<keyword evidence="11" id="KW-1185">Reference proteome</keyword>
<evidence type="ECO:0000313" key="10">
    <source>
        <dbReference type="EMBL" id="GBO25408.1"/>
    </source>
</evidence>
<dbReference type="InterPro" id="IPR013087">
    <property type="entry name" value="Znf_C2H2_type"/>
</dbReference>
<dbReference type="EMBL" id="BGPR01048407">
    <property type="protein sequence ID" value="GBO25408.1"/>
    <property type="molecule type" value="Genomic_DNA"/>
</dbReference>
<dbReference type="SUPFAM" id="SSF57667">
    <property type="entry name" value="beta-beta-alpha zinc fingers"/>
    <property type="match status" value="2"/>
</dbReference>
<dbReference type="Proteomes" id="UP000499080">
    <property type="component" value="Unassembled WGS sequence"/>
</dbReference>
<evidence type="ECO:0000256" key="3">
    <source>
        <dbReference type="ARBA" id="ARBA00022737"/>
    </source>
</evidence>
<evidence type="ECO:0000256" key="5">
    <source>
        <dbReference type="ARBA" id="ARBA00022833"/>
    </source>
</evidence>
<dbReference type="GO" id="GO:0005634">
    <property type="term" value="C:nucleus"/>
    <property type="evidence" value="ECO:0007669"/>
    <property type="project" value="UniProtKB-SubCell"/>
</dbReference>
<dbReference type="InterPro" id="IPR050527">
    <property type="entry name" value="Snail/Krueppel_Znf"/>
</dbReference>
<keyword evidence="4 8" id="KW-0863">Zinc-finger</keyword>
<comment type="caution">
    <text evidence="10">The sequence shown here is derived from an EMBL/GenBank/DDBJ whole genome shotgun (WGS) entry which is preliminary data.</text>
</comment>
<comment type="subcellular location">
    <subcellularLocation>
        <location evidence="1">Nucleus</location>
    </subcellularLocation>
</comment>
<accession>A0A4Y2VLW1</accession>
<keyword evidence="5" id="KW-0862">Zinc</keyword>
<dbReference type="PANTHER" id="PTHR24388">
    <property type="entry name" value="ZINC FINGER PROTEIN"/>
    <property type="match status" value="1"/>
</dbReference>
<evidence type="ECO:0000256" key="8">
    <source>
        <dbReference type="PROSITE-ProRule" id="PRU00042"/>
    </source>
</evidence>
<dbReference type="GO" id="GO:0000978">
    <property type="term" value="F:RNA polymerase II cis-regulatory region sequence-specific DNA binding"/>
    <property type="evidence" value="ECO:0007669"/>
    <property type="project" value="TreeGrafter"/>
</dbReference>